<evidence type="ECO:0000256" key="3">
    <source>
        <dbReference type="ARBA" id="ARBA00012291"/>
    </source>
</evidence>
<evidence type="ECO:0000256" key="1">
    <source>
        <dbReference type="ARBA" id="ARBA00005171"/>
    </source>
</evidence>
<keyword evidence="5" id="KW-0547">Nucleotide-binding</keyword>
<keyword evidence="6" id="KW-0067">ATP-binding</keyword>
<organism evidence="11">
    <name type="scientific">Candidatus Phytoplasma australasiaticum subsp. australasiaticum</name>
    <dbReference type="NCBI Taxonomy" id="2832407"/>
    <lineage>
        <taxon>Bacteria</taxon>
        <taxon>Bacillati</taxon>
        <taxon>Mycoplasmatota</taxon>
        <taxon>Mollicutes</taxon>
        <taxon>Acholeplasmatales</taxon>
        <taxon>Acholeplasmataceae</taxon>
        <taxon>Candidatus Phytoplasma</taxon>
        <taxon>16SrII (Peanut WB group)</taxon>
        <taxon>Candidatus Phytoplasma australasiaticum</taxon>
    </lineage>
</organism>
<dbReference type="UniPathway" id="UPA00159">
    <property type="reaction ID" value="UER00277"/>
</dbReference>
<dbReference type="GO" id="GO:0005524">
    <property type="term" value="F:ATP binding"/>
    <property type="evidence" value="ECO:0007669"/>
    <property type="project" value="UniProtKB-KW"/>
</dbReference>
<dbReference type="PANTHER" id="PTHR11550:SF0">
    <property type="entry name" value="CTP SYNTHASE-RELATED"/>
    <property type="match status" value="1"/>
</dbReference>
<evidence type="ECO:0000313" key="11">
    <source>
        <dbReference type="EMBL" id="QOX89559.1"/>
    </source>
</evidence>
<dbReference type="GO" id="GO:0044210">
    <property type="term" value="P:'de novo' CTP biosynthetic process"/>
    <property type="evidence" value="ECO:0007669"/>
    <property type="project" value="UniProtKB-UniPathway"/>
</dbReference>
<dbReference type="Pfam" id="PF00117">
    <property type="entry name" value="GATase"/>
    <property type="match status" value="1"/>
</dbReference>
<evidence type="ECO:0000256" key="4">
    <source>
        <dbReference type="ARBA" id="ARBA00022598"/>
    </source>
</evidence>
<evidence type="ECO:0000259" key="10">
    <source>
        <dbReference type="Pfam" id="PF00117"/>
    </source>
</evidence>
<dbReference type="GO" id="GO:0019856">
    <property type="term" value="P:pyrimidine nucleobase biosynthetic process"/>
    <property type="evidence" value="ECO:0007669"/>
    <property type="project" value="TreeGrafter"/>
</dbReference>
<accession>A0A7S7JLX8</accession>
<comment type="pathway">
    <text evidence="1">Pyrimidine metabolism; CTP biosynthesis via de novo pathway; CTP from UDP: step 2/2.</text>
</comment>
<gene>
    <name evidence="11" type="ORF">H7685_00725</name>
</gene>
<dbReference type="InterPro" id="IPR004468">
    <property type="entry name" value="CTP_synthase"/>
</dbReference>
<dbReference type="Gene3D" id="3.40.50.880">
    <property type="match status" value="1"/>
</dbReference>
<evidence type="ECO:0000256" key="6">
    <source>
        <dbReference type="ARBA" id="ARBA00022840"/>
    </source>
</evidence>
<evidence type="ECO:0000256" key="9">
    <source>
        <dbReference type="ARBA" id="ARBA00047781"/>
    </source>
</evidence>
<dbReference type="GO" id="GO:0003883">
    <property type="term" value="F:CTP synthase activity"/>
    <property type="evidence" value="ECO:0007669"/>
    <property type="project" value="UniProtKB-EC"/>
</dbReference>
<dbReference type="InterPro" id="IPR017926">
    <property type="entry name" value="GATASE"/>
</dbReference>
<dbReference type="SUPFAM" id="SSF52317">
    <property type="entry name" value="Class I glutamine amidotransferase-like"/>
    <property type="match status" value="1"/>
</dbReference>
<name>A0A7S7JLX8_9MOLU</name>
<dbReference type="EMBL" id="CP060385">
    <property type="protein sequence ID" value="QOX89559.1"/>
    <property type="molecule type" value="Genomic_DNA"/>
</dbReference>
<keyword evidence="7" id="KW-0315">Glutamine amidotransferase</keyword>
<keyword evidence="4" id="KW-0436">Ligase</keyword>
<sequence>MILIWGNFKIRFKKTKIITSSKSYAIYRKSVISERYRQRYEMNSEYISMFTRDKNFIISGLNLQESIVEIIELVDHIWFIGVQFHPEFLSRPFNPHPLFKDFILTAAIYRQRIKKVFINEHFFFLLKSKNKKVFINEHFFIFIKILNGFYYDNFKSDLTRPNKSLMSLVFTILGTKSFTLSSIQLLALSLTNFNASSAFVFKLFAAVIVESEIFLSLISALLFSANASTIFFIASTTFCDSCLASSKESWSFVDLPVKSLISTFKLSISLAVNVFIVKGAQCNNFAVMK</sequence>
<evidence type="ECO:0000256" key="2">
    <source>
        <dbReference type="ARBA" id="ARBA00007533"/>
    </source>
</evidence>
<dbReference type="GO" id="GO:0042802">
    <property type="term" value="F:identical protein binding"/>
    <property type="evidence" value="ECO:0007669"/>
    <property type="project" value="TreeGrafter"/>
</dbReference>
<proteinExistence type="inferred from homology"/>
<dbReference type="PANTHER" id="PTHR11550">
    <property type="entry name" value="CTP SYNTHASE"/>
    <property type="match status" value="1"/>
</dbReference>
<protein>
    <recommendedName>
        <fullName evidence="3">CTP synthase (glutamine hydrolyzing)</fullName>
        <ecNumber evidence="3">6.3.4.2</ecNumber>
    </recommendedName>
</protein>
<comment type="catalytic activity">
    <reaction evidence="9">
        <text>UTP + L-glutamine + ATP + H2O = CTP + L-glutamate + ADP + phosphate + 2 H(+)</text>
        <dbReference type="Rhea" id="RHEA:26426"/>
        <dbReference type="ChEBI" id="CHEBI:15377"/>
        <dbReference type="ChEBI" id="CHEBI:15378"/>
        <dbReference type="ChEBI" id="CHEBI:29985"/>
        <dbReference type="ChEBI" id="CHEBI:30616"/>
        <dbReference type="ChEBI" id="CHEBI:37563"/>
        <dbReference type="ChEBI" id="CHEBI:43474"/>
        <dbReference type="ChEBI" id="CHEBI:46398"/>
        <dbReference type="ChEBI" id="CHEBI:58359"/>
        <dbReference type="ChEBI" id="CHEBI:456216"/>
        <dbReference type="EC" id="6.3.4.2"/>
    </reaction>
</comment>
<feature type="domain" description="Glutamine amidotransferase" evidence="10">
    <location>
        <begin position="17"/>
        <end position="103"/>
    </location>
</feature>
<reference evidence="11" key="1">
    <citation type="submission" date="2020-08" db="EMBL/GenBank/DDBJ databases">
        <title>Phytoplasma sp. strain PR08 associated with Phyllody Disease of Parthenium hysterophorus.</title>
        <authorList>
            <person name="Kirdat K."/>
            <person name="Tiwarekar B."/>
            <person name="Yadav A."/>
        </authorList>
    </citation>
    <scope>NUCLEOTIDE SEQUENCE [LARGE SCALE GENOMIC DNA]</scope>
    <source>
        <strain evidence="11">PR08</strain>
    </source>
</reference>
<evidence type="ECO:0000256" key="7">
    <source>
        <dbReference type="ARBA" id="ARBA00022962"/>
    </source>
</evidence>
<dbReference type="AlphaFoldDB" id="A0A7S7JLX8"/>
<dbReference type="InterPro" id="IPR029062">
    <property type="entry name" value="Class_I_gatase-like"/>
</dbReference>
<dbReference type="EC" id="6.3.4.2" evidence="3"/>
<evidence type="ECO:0000256" key="8">
    <source>
        <dbReference type="ARBA" id="ARBA00022975"/>
    </source>
</evidence>
<dbReference type="PROSITE" id="PS51273">
    <property type="entry name" value="GATASE_TYPE_1"/>
    <property type="match status" value="1"/>
</dbReference>
<comment type="similarity">
    <text evidence="2">Belongs to the CTP synthase family.</text>
</comment>
<evidence type="ECO:0000256" key="5">
    <source>
        <dbReference type="ARBA" id="ARBA00022741"/>
    </source>
</evidence>
<keyword evidence="8" id="KW-0665">Pyrimidine biosynthesis</keyword>